<dbReference type="Proteomes" id="UP000245207">
    <property type="component" value="Unassembled WGS sequence"/>
</dbReference>
<dbReference type="Pfam" id="PF13456">
    <property type="entry name" value="RVT_3"/>
    <property type="match status" value="1"/>
</dbReference>
<accession>A0A2U1LSZ3</accession>
<dbReference type="OrthoDB" id="1436539at2759"/>
<dbReference type="Gene3D" id="3.60.10.10">
    <property type="entry name" value="Endonuclease/exonuclease/phosphatase"/>
    <property type="match status" value="1"/>
</dbReference>
<dbReference type="GO" id="GO:0004523">
    <property type="term" value="F:RNA-DNA hybrid ribonuclease activity"/>
    <property type="evidence" value="ECO:0007669"/>
    <property type="project" value="InterPro"/>
</dbReference>
<dbReference type="InterPro" id="IPR002156">
    <property type="entry name" value="RNaseH_domain"/>
</dbReference>
<evidence type="ECO:0000313" key="2">
    <source>
        <dbReference type="EMBL" id="PWA52122.1"/>
    </source>
</evidence>
<dbReference type="EMBL" id="PKPP01007904">
    <property type="protein sequence ID" value="PWA52122.1"/>
    <property type="molecule type" value="Genomic_DNA"/>
</dbReference>
<keyword evidence="3" id="KW-1185">Reference proteome</keyword>
<name>A0A2U1LSZ3_ARTAN</name>
<dbReference type="InterPro" id="IPR044730">
    <property type="entry name" value="RNase_H-like_dom_plant"/>
</dbReference>
<dbReference type="SUPFAM" id="SSF56219">
    <property type="entry name" value="DNase I-like"/>
    <property type="match status" value="1"/>
</dbReference>
<sequence length="728" mass="84484">MYGWPMQQEKYRTWALLRSLKTNQRRPWVCFGDFNEALYAFEKAGRRGCNNSQMKDFLEACNFCDLNDMSASGVKFTWNNGRRGTANVKKRLNRFLTNADWLNLFPGASFYNLARVASDHSPIVSRLLPHVKKKTMFRFESMWLRDESIHEVVKDAWANGVAAGLQHDPCAIVGECAAKLSEWNKYSFGHVQRSIKSKQRSLYILQSRFDASTWLEQQQLREGIKELLTREELMWKQRSRIQWLSEGDKNTRFFHSRASNRRKRNSILRLKDQDGRWIDNEEDVRSLVARYFSDLFSTSLPQDCDSVVKDINKSLTETDLISLEKQVTSTEWGDGVKQNPIRWCSWERMCVSKFRGGIGFRHLGLFNKSLLAKQVWRLIISPTTLAGKVLKARYFPRTSFFDAKVGYRPSYIWRSFIAVKDLFHKGCKWNIGDGRGVNVWEDFWLADHKRLGPKPYNCEVNYVRDLLNNEGDDWNYEQLTSLFPSNIANQIACSFVSQLRSDTLYWYNGPGGEFSCKSAYLLALQMSQEPVQNNSEEAVKFFHAIWMAKPGEDVPHVLFRCSKAKEVWDRCIFGRFYDTPGAITMEDFCGIILDTYPSFWDDFMMILWGLWTRRNKHFHGQADRREADVEVMANWILLDYSNANKKMLARRMGTPQTNSGDVWTTPQFGQIKFNCDASWQKESGKVGMGFVARNCHGEVLLSGARPEFFANSPLEAEAKAVWWATKQA</sequence>
<proteinExistence type="predicted"/>
<dbReference type="InterPro" id="IPR036691">
    <property type="entry name" value="Endo/exonu/phosph_ase_sf"/>
</dbReference>
<reference evidence="2 3" key="1">
    <citation type="journal article" date="2018" name="Mol. Plant">
        <title>The genome of Artemisia annua provides insight into the evolution of Asteraceae family and artemisinin biosynthesis.</title>
        <authorList>
            <person name="Shen Q."/>
            <person name="Zhang L."/>
            <person name="Liao Z."/>
            <person name="Wang S."/>
            <person name="Yan T."/>
            <person name="Shi P."/>
            <person name="Liu M."/>
            <person name="Fu X."/>
            <person name="Pan Q."/>
            <person name="Wang Y."/>
            <person name="Lv Z."/>
            <person name="Lu X."/>
            <person name="Zhang F."/>
            <person name="Jiang W."/>
            <person name="Ma Y."/>
            <person name="Chen M."/>
            <person name="Hao X."/>
            <person name="Li L."/>
            <person name="Tang Y."/>
            <person name="Lv G."/>
            <person name="Zhou Y."/>
            <person name="Sun X."/>
            <person name="Brodelius P.E."/>
            <person name="Rose J.K.C."/>
            <person name="Tang K."/>
        </authorList>
    </citation>
    <scope>NUCLEOTIDE SEQUENCE [LARGE SCALE GENOMIC DNA]</scope>
    <source>
        <strain evidence="3">cv. Huhao1</strain>
        <tissue evidence="2">Leaf</tissue>
    </source>
</reference>
<comment type="caution">
    <text evidence="2">The sequence shown here is derived from an EMBL/GenBank/DDBJ whole genome shotgun (WGS) entry which is preliminary data.</text>
</comment>
<feature type="domain" description="RNase H type-1" evidence="1">
    <location>
        <begin position="674"/>
        <end position="727"/>
    </location>
</feature>
<evidence type="ECO:0000259" key="1">
    <source>
        <dbReference type="Pfam" id="PF13456"/>
    </source>
</evidence>
<dbReference type="CDD" id="cd06222">
    <property type="entry name" value="RNase_H_like"/>
    <property type="match status" value="1"/>
</dbReference>
<dbReference type="AlphaFoldDB" id="A0A2U1LSZ3"/>
<dbReference type="STRING" id="35608.A0A2U1LSZ3"/>
<dbReference type="PANTHER" id="PTHR33710:SF71">
    <property type="entry name" value="ENDONUCLEASE_EXONUCLEASE_PHOSPHATASE DOMAIN-CONTAINING PROTEIN"/>
    <property type="match status" value="1"/>
</dbReference>
<protein>
    <recommendedName>
        <fullName evidence="1">RNase H type-1 domain-containing protein</fullName>
    </recommendedName>
</protein>
<gene>
    <name evidence="2" type="ORF">CTI12_AA457560</name>
</gene>
<dbReference type="GO" id="GO:0003676">
    <property type="term" value="F:nucleic acid binding"/>
    <property type="evidence" value="ECO:0007669"/>
    <property type="project" value="InterPro"/>
</dbReference>
<dbReference type="PANTHER" id="PTHR33710">
    <property type="entry name" value="BNAC02G09200D PROTEIN"/>
    <property type="match status" value="1"/>
</dbReference>
<evidence type="ECO:0000313" key="3">
    <source>
        <dbReference type="Proteomes" id="UP000245207"/>
    </source>
</evidence>
<organism evidence="2 3">
    <name type="scientific">Artemisia annua</name>
    <name type="common">Sweet wormwood</name>
    <dbReference type="NCBI Taxonomy" id="35608"/>
    <lineage>
        <taxon>Eukaryota</taxon>
        <taxon>Viridiplantae</taxon>
        <taxon>Streptophyta</taxon>
        <taxon>Embryophyta</taxon>
        <taxon>Tracheophyta</taxon>
        <taxon>Spermatophyta</taxon>
        <taxon>Magnoliopsida</taxon>
        <taxon>eudicotyledons</taxon>
        <taxon>Gunneridae</taxon>
        <taxon>Pentapetalae</taxon>
        <taxon>asterids</taxon>
        <taxon>campanulids</taxon>
        <taxon>Asterales</taxon>
        <taxon>Asteraceae</taxon>
        <taxon>Asteroideae</taxon>
        <taxon>Anthemideae</taxon>
        <taxon>Artemisiinae</taxon>
        <taxon>Artemisia</taxon>
    </lineage>
</organism>